<evidence type="ECO:0000313" key="1">
    <source>
        <dbReference type="EMBL" id="GFD54019.1"/>
    </source>
</evidence>
<dbReference type="AlphaFoldDB" id="A0A699X3B7"/>
<organism evidence="1">
    <name type="scientific">Tanacetum cinerariifolium</name>
    <name type="common">Dalmatian daisy</name>
    <name type="synonym">Chrysanthemum cinerariifolium</name>
    <dbReference type="NCBI Taxonomy" id="118510"/>
    <lineage>
        <taxon>Eukaryota</taxon>
        <taxon>Viridiplantae</taxon>
        <taxon>Streptophyta</taxon>
        <taxon>Embryophyta</taxon>
        <taxon>Tracheophyta</taxon>
        <taxon>Spermatophyta</taxon>
        <taxon>Magnoliopsida</taxon>
        <taxon>eudicotyledons</taxon>
        <taxon>Gunneridae</taxon>
        <taxon>Pentapetalae</taxon>
        <taxon>asterids</taxon>
        <taxon>campanulids</taxon>
        <taxon>Asterales</taxon>
        <taxon>Asteraceae</taxon>
        <taxon>Asteroideae</taxon>
        <taxon>Anthemideae</taxon>
        <taxon>Anthemidinae</taxon>
        <taxon>Tanacetum</taxon>
    </lineage>
</organism>
<accession>A0A699X3B7</accession>
<protein>
    <submittedName>
        <fullName evidence="1">Uncharacterized protein</fullName>
    </submittedName>
</protein>
<dbReference type="EMBL" id="BKCJ011801399">
    <property type="protein sequence ID" value="GFD54019.1"/>
    <property type="molecule type" value="Genomic_DNA"/>
</dbReference>
<gene>
    <name evidence="1" type="ORF">Tci_925988</name>
</gene>
<proteinExistence type="predicted"/>
<comment type="caution">
    <text evidence="1">The sequence shown here is derived from an EMBL/GenBank/DDBJ whole genome shotgun (WGS) entry which is preliminary data.</text>
</comment>
<reference evidence="1" key="1">
    <citation type="journal article" date="2019" name="Sci. Rep.">
        <title>Draft genome of Tanacetum cinerariifolium, the natural source of mosquito coil.</title>
        <authorList>
            <person name="Yamashiro T."/>
            <person name="Shiraishi A."/>
            <person name="Satake H."/>
            <person name="Nakayama K."/>
        </authorList>
    </citation>
    <scope>NUCLEOTIDE SEQUENCE</scope>
</reference>
<feature type="non-terminal residue" evidence="1">
    <location>
        <position position="1"/>
    </location>
</feature>
<feature type="non-terminal residue" evidence="1">
    <location>
        <position position="97"/>
    </location>
</feature>
<sequence length="97" mass="10764">IGSQLPDNSKKGLGYENYHAVLPPSTGLFLPPKLDLSTSGLEEFKHLHFESYGPKSCEKESKNASEDIPNELKEYLDAPLVKERVTDNKDCSVESLV</sequence>
<name>A0A699X3B7_TANCI</name>